<name>A0ABV5MW59_9ACTN</name>
<proteinExistence type="predicted"/>
<evidence type="ECO:0000313" key="4">
    <source>
        <dbReference type="EMBL" id="MFB9462197.1"/>
    </source>
</evidence>
<comment type="caution">
    <text evidence="4">The sequence shown here is derived from an EMBL/GenBank/DDBJ whole genome shotgun (WGS) entry which is preliminary data.</text>
</comment>
<sequence>MGLDFDKLLALLSIVIALTAFGWEFGVVGRKRLDCRVQMDTPASEAIHSPYAGVLRDLQQDGDRLDEPTFALLRIENAGRAQIETADYLVPDDDPSGIRVTFPRRRVVGLVVTELSQDELHDFFTAGVAGFGFDNPDQGRGGVVRLPKVKLPRRAHYQVLVVLDRRPGDSGGGPFPGPVFRGAPGGPRRRRTALTPAPRPGRDRTPAPRPARVGINLLAGLAVTQAMVIIVQGGMLILDEDPAPLDCVSATLSLHGSTALAPALQEAARSYAEACRGARIPVSGLTFTGSGPGITELERAGQNAAIPVDAGLADHLAFTDGPAAGNHPRLLRRPVAYSVFTLVLHKDAGVLNLSLEQVRDLHAGRVTNWSQLGGADLPVHLVHRHIGSGTRGALVQRVLSGREPEQATVSDCAALEASTPGRCEVDSTRTMLDAVARIPGALGYSEVRNAARHSAAGDVVQVRIDSRRASVDAVRDGAYPYWQTEYAYTYGEPPAESLAAAFLRYLNGQIGQDILRANGSQGCAGTPNPASCEPT</sequence>
<dbReference type="InterPro" id="IPR024370">
    <property type="entry name" value="PBP_domain"/>
</dbReference>
<evidence type="ECO:0000313" key="5">
    <source>
        <dbReference type="Proteomes" id="UP001589709"/>
    </source>
</evidence>
<evidence type="ECO:0000259" key="3">
    <source>
        <dbReference type="Pfam" id="PF12849"/>
    </source>
</evidence>
<dbReference type="RefSeq" id="WP_381342659.1">
    <property type="nucleotide sequence ID" value="NZ_JBHMCY010000007.1"/>
</dbReference>
<evidence type="ECO:0000256" key="1">
    <source>
        <dbReference type="ARBA" id="ARBA00022729"/>
    </source>
</evidence>
<dbReference type="SUPFAM" id="SSF53850">
    <property type="entry name" value="Periplasmic binding protein-like II"/>
    <property type="match status" value="1"/>
</dbReference>
<feature type="region of interest" description="Disordered" evidence="2">
    <location>
        <begin position="168"/>
        <end position="209"/>
    </location>
</feature>
<organism evidence="4 5">
    <name type="scientific">Streptomyces cinereospinus</name>
    <dbReference type="NCBI Taxonomy" id="285561"/>
    <lineage>
        <taxon>Bacteria</taxon>
        <taxon>Bacillati</taxon>
        <taxon>Actinomycetota</taxon>
        <taxon>Actinomycetes</taxon>
        <taxon>Kitasatosporales</taxon>
        <taxon>Streptomycetaceae</taxon>
        <taxon>Streptomyces</taxon>
    </lineage>
</organism>
<keyword evidence="5" id="KW-1185">Reference proteome</keyword>
<gene>
    <name evidence="4" type="ORF">ACFF45_05560</name>
</gene>
<evidence type="ECO:0000256" key="2">
    <source>
        <dbReference type="SAM" id="MobiDB-lite"/>
    </source>
</evidence>
<dbReference type="EMBL" id="JBHMCY010000007">
    <property type="protein sequence ID" value="MFB9462197.1"/>
    <property type="molecule type" value="Genomic_DNA"/>
</dbReference>
<reference evidence="4 5" key="1">
    <citation type="submission" date="2024-09" db="EMBL/GenBank/DDBJ databases">
        <authorList>
            <person name="Sun Q."/>
            <person name="Mori K."/>
        </authorList>
    </citation>
    <scope>NUCLEOTIDE SEQUENCE [LARGE SCALE GENOMIC DNA]</scope>
    <source>
        <strain evidence="4 5">JCM 6917</strain>
    </source>
</reference>
<accession>A0ABV5MW59</accession>
<dbReference type="InterPro" id="IPR050811">
    <property type="entry name" value="Phosphate_ABC_transporter"/>
</dbReference>
<dbReference type="Gene3D" id="3.40.190.10">
    <property type="entry name" value="Periplasmic binding protein-like II"/>
    <property type="match status" value="2"/>
</dbReference>
<dbReference type="PANTHER" id="PTHR30570:SF1">
    <property type="entry name" value="PHOSPHATE-BINDING PROTEIN PSTS"/>
    <property type="match status" value="1"/>
</dbReference>
<feature type="domain" description="PBP" evidence="3">
    <location>
        <begin position="246"/>
        <end position="506"/>
    </location>
</feature>
<protein>
    <submittedName>
        <fullName evidence="4">Substrate-binding domain-containing protein</fullName>
    </submittedName>
</protein>
<keyword evidence="1" id="KW-0732">Signal</keyword>
<dbReference type="Proteomes" id="UP001589709">
    <property type="component" value="Unassembled WGS sequence"/>
</dbReference>
<dbReference type="Pfam" id="PF12849">
    <property type="entry name" value="PBP_like_2"/>
    <property type="match status" value="1"/>
</dbReference>
<dbReference type="PANTHER" id="PTHR30570">
    <property type="entry name" value="PERIPLASMIC PHOSPHATE BINDING COMPONENT OF PHOSPHATE ABC TRANSPORTER"/>
    <property type="match status" value="1"/>
</dbReference>